<proteinExistence type="predicted"/>
<gene>
    <name evidence="1" type="ORF">AVEN_183256_1</name>
</gene>
<organism evidence="1 2">
    <name type="scientific">Araneus ventricosus</name>
    <name type="common">Orbweaver spider</name>
    <name type="synonym">Epeira ventricosa</name>
    <dbReference type="NCBI Taxonomy" id="182803"/>
    <lineage>
        <taxon>Eukaryota</taxon>
        <taxon>Metazoa</taxon>
        <taxon>Ecdysozoa</taxon>
        <taxon>Arthropoda</taxon>
        <taxon>Chelicerata</taxon>
        <taxon>Arachnida</taxon>
        <taxon>Araneae</taxon>
        <taxon>Araneomorphae</taxon>
        <taxon>Entelegynae</taxon>
        <taxon>Araneoidea</taxon>
        <taxon>Araneidae</taxon>
        <taxon>Araneus</taxon>
    </lineage>
</organism>
<keyword evidence="2" id="KW-1185">Reference proteome</keyword>
<sequence length="104" mass="11611">MEHFVDRRGPFPSPRFCQYSKLQNMGKRKSVPNATTQIAILVCSRLALQICKLTANLTRQECKCETSLQQVNASFEVTMGRTCSKLALQTLAKTAQIARKFAAS</sequence>
<evidence type="ECO:0000313" key="1">
    <source>
        <dbReference type="EMBL" id="GBN73049.1"/>
    </source>
</evidence>
<reference evidence="1 2" key="1">
    <citation type="journal article" date="2019" name="Sci. Rep.">
        <title>Orb-weaving spider Araneus ventricosus genome elucidates the spidroin gene catalogue.</title>
        <authorList>
            <person name="Kono N."/>
            <person name="Nakamura H."/>
            <person name="Ohtoshi R."/>
            <person name="Moran D.A.P."/>
            <person name="Shinohara A."/>
            <person name="Yoshida Y."/>
            <person name="Fujiwara M."/>
            <person name="Mori M."/>
            <person name="Tomita M."/>
            <person name="Arakawa K."/>
        </authorList>
    </citation>
    <scope>NUCLEOTIDE SEQUENCE [LARGE SCALE GENOMIC DNA]</scope>
</reference>
<evidence type="ECO:0000313" key="2">
    <source>
        <dbReference type="Proteomes" id="UP000499080"/>
    </source>
</evidence>
<protein>
    <submittedName>
        <fullName evidence="1">Uncharacterized protein</fullName>
    </submittedName>
</protein>
<accession>A0A4Y2RCM6</accession>
<dbReference type="Proteomes" id="UP000499080">
    <property type="component" value="Unassembled WGS sequence"/>
</dbReference>
<name>A0A4Y2RCM6_ARAVE</name>
<comment type="caution">
    <text evidence="1">The sequence shown here is derived from an EMBL/GenBank/DDBJ whole genome shotgun (WGS) entry which is preliminary data.</text>
</comment>
<dbReference type="EMBL" id="BGPR01016452">
    <property type="protein sequence ID" value="GBN73049.1"/>
    <property type="molecule type" value="Genomic_DNA"/>
</dbReference>
<dbReference type="AlphaFoldDB" id="A0A4Y2RCM6"/>